<feature type="short sequence motif" description="GXSXG" evidence="4">
    <location>
        <begin position="46"/>
        <end position="50"/>
    </location>
</feature>
<dbReference type="GO" id="GO:0016787">
    <property type="term" value="F:hydrolase activity"/>
    <property type="evidence" value="ECO:0007669"/>
    <property type="project" value="UniProtKB-UniRule"/>
</dbReference>
<dbReference type="InterPro" id="IPR050301">
    <property type="entry name" value="NTE"/>
</dbReference>
<feature type="active site" description="Proton acceptor" evidence="4">
    <location>
        <position position="160"/>
    </location>
</feature>
<dbReference type="InterPro" id="IPR002641">
    <property type="entry name" value="PNPLA_dom"/>
</dbReference>
<proteinExistence type="predicted"/>
<dbReference type="PANTHER" id="PTHR14226:SF29">
    <property type="entry name" value="NEUROPATHY TARGET ESTERASE SWS"/>
    <property type="match status" value="1"/>
</dbReference>
<organism evidence="6 7">
    <name type="scientific">Pseudosporangium ferrugineum</name>
    <dbReference type="NCBI Taxonomy" id="439699"/>
    <lineage>
        <taxon>Bacteria</taxon>
        <taxon>Bacillati</taxon>
        <taxon>Actinomycetota</taxon>
        <taxon>Actinomycetes</taxon>
        <taxon>Micromonosporales</taxon>
        <taxon>Micromonosporaceae</taxon>
        <taxon>Pseudosporangium</taxon>
    </lineage>
</organism>
<dbReference type="RefSeq" id="WP_106130232.1">
    <property type="nucleotide sequence ID" value="NZ_PVZG01000019.1"/>
</dbReference>
<keyword evidence="3 4" id="KW-0443">Lipid metabolism</keyword>
<sequence length="277" mass="28300">MNAQPGDDEPVRIGLALGGGAVRGAAHVGVLDVLDAAGLAPAVIAGTSAGALIGALYAAGTGPSEISKVAQALRWSRLIRPARTRRALFAIARLGAFLDDLLGGRDFDALDLPFAAVACELTTGDRVVLRDGPVASAVLASAAIPGVFPPVERDGRLLVDGSLVDIVPAGLAREMGADVVVAVDVSGPLPRRPPATLLHIMVAVSTLPPGGGRLGADADLTLAPAVDEYAFWELSRITEFEDAGRAAAEDAVPLIRSLVATAAARRAWERTVAPPPQ</sequence>
<evidence type="ECO:0000313" key="7">
    <source>
        <dbReference type="Proteomes" id="UP000239209"/>
    </source>
</evidence>
<dbReference type="Gene3D" id="3.40.1090.10">
    <property type="entry name" value="Cytosolic phospholipase A2 catalytic domain"/>
    <property type="match status" value="2"/>
</dbReference>
<dbReference type="GO" id="GO:0016042">
    <property type="term" value="P:lipid catabolic process"/>
    <property type="evidence" value="ECO:0007669"/>
    <property type="project" value="UniProtKB-UniRule"/>
</dbReference>
<dbReference type="Proteomes" id="UP000239209">
    <property type="component" value="Unassembled WGS sequence"/>
</dbReference>
<protein>
    <submittedName>
        <fullName evidence="6">NTE family protein</fullName>
    </submittedName>
</protein>
<keyword evidence="1 4" id="KW-0378">Hydrolase</keyword>
<accession>A0A2T0RK80</accession>
<reference evidence="6 7" key="1">
    <citation type="submission" date="2018-03" db="EMBL/GenBank/DDBJ databases">
        <title>Genomic Encyclopedia of Archaeal and Bacterial Type Strains, Phase II (KMG-II): from individual species to whole genera.</title>
        <authorList>
            <person name="Goeker M."/>
        </authorList>
    </citation>
    <scope>NUCLEOTIDE SEQUENCE [LARGE SCALE GENOMIC DNA]</scope>
    <source>
        <strain evidence="6 7">DSM 45348</strain>
    </source>
</reference>
<dbReference type="Pfam" id="PF01734">
    <property type="entry name" value="Patatin"/>
    <property type="match status" value="1"/>
</dbReference>
<dbReference type="SUPFAM" id="SSF52151">
    <property type="entry name" value="FabD/lysophospholipase-like"/>
    <property type="match status" value="1"/>
</dbReference>
<dbReference type="OrthoDB" id="4080114at2"/>
<comment type="caution">
    <text evidence="4">Lacks conserved residue(s) required for the propagation of feature annotation.</text>
</comment>
<name>A0A2T0RK80_9ACTN</name>
<gene>
    <name evidence="6" type="ORF">CLV70_11916</name>
</gene>
<evidence type="ECO:0000256" key="2">
    <source>
        <dbReference type="ARBA" id="ARBA00022963"/>
    </source>
</evidence>
<dbReference type="PROSITE" id="PS51635">
    <property type="entry name" value="PNPLA"/>
    <property type="match status" value="1"/>
</dbReference>
<dbReference type="AlphaFoldDB" id="A0A2T0RK80"/>
<dbReference type="EMBL" id="PVZG01000019">
    <property type="protein sequence ID" value="PRY21595.1"/>
    <property type="molecule type" value="Genomic_DNA"/>
</dbReference>
<evidence type="ECO:0000313" key="6">
    <source>
        <dbReference type="EMBL" id="PRY21595.1"/>
    </source>
</evidence>
<keyword evidence="2 4" id="KW-0442">Lipid degradation</keyword>
<evidence type="ECO:0000256" key="3">
    <source>
        <dbReference type="ARBA" id="ARBA00023098"/>
    </source>
</evidence>
<dbReference type="InterPro" id="IPR016035">
    <property type="entry name" value="Acyl_Trfase/lysoPLipase"/>
</dbReference>
<evidence type="ECO:0000259" key="5">
    <source>
        <dbReference type="PROSITE" id="PS51635"/>
    </source>
</evidence>
<dbReference type="PANTHER" id="PTHR14226">
    <property type="entry name" value="NEUROPATHY TARGET ESTERASE/SWISS CHEESE D.MELANOGASTER"/>
    <property type="match status" value="1"/>
</dbReference>
<evidence type="ECO:0000256" key="4">
    <source>
        <dbReference type="PROSITE-ProRule" id="PRU01161"/>
    </source>
</evidence>
<feature type="domain" description="PNPLA" evidence="5">
    <location>
        <begin position="15"/>
        <end position="173"/>
    </location>
</feature>
<comment type="caution">
    <text evidence="6">The sequence shown here is derived from an EMBL/GenBank/DDBJ whole genome shotgun (WGS) entry which is preliminary data.</text>
</comment>
<feature type="active site" description="Nucleophile" evidence="4">
    <location>
        <position position="48"/>
    </location>
</feature>
<evidence type="ECO:0000256" key="1">
    <source>
        <dbReference type="ARBA" id="ARBA00022801"/>
    </source>
</evidence>
<keyword evidence="7" id="KW-1185">Reference proteome</keyword>